<evidence type="ECO:0000256" key="16">
    <source>
        <dbReference type="PROSITE-ProRule" id="PRU01398"/>
    </source>
</evidence>
<keyword evidence="4" id="KW-0813">Transport</keyword>
<evidence type="ECO:0000256" key="4">
    <source>
        <dbReference type="ARBA" id="ARBA00022448"/>
    </source>
</evidence>
<evidence type="ECO:0000256" key="13">
    <source>
        <dbReference type="ARBA" id="ARBA00023136"/>
    </source>
</evidence>
<name>A0A239HRA8_9PSED</name>
<evidence type="ECO:0000256" key="7">
    <source>
        <dbReference type="ARBA" id="ARBA00022692"/>
    </source>
</evidence>
<dbReference type="Gene3D" id="3.80.10.10">
    <property type="entry name" value="Ribonuclease Inhibitor"/>
    <property type="match status" value="2"/>
</dbReference>
<evidence type="ECO:0000256" key="6">
    <source>
        <dbReference type="ARBA" id="ARBA00022614"/>
    </source>
</evidence>
<keyword evidence="15" id="KW-0407">Ion channel</keyword>
<organism evidence="18 19">
    <name type="scientific">Pseudomonas japonica</name>
    <dbReference type="NCBI Taxonomy" id="256466"/>
    <lineage>
        <taxon>Bacteria</taxon>
        <taxon>Pseudomonadati</taxon>
        <taxon>Pseudomonadota</taxon>
        <taxon>Gammaproteobacteria</taxon>
        <taxon>Pseudomonadales</taxon>
        <taxon>Pseudomonadaceae</taxon>
        <taxon>Pseudomonas</taxon>
    </lineage>
</organism>
<reference evidence="19" key="1">
    <citation type="submission" date="2017-06" db="EMBL/GenBank/DDBJ databases">
        <authorList>
            <person name="Varghese N."/>
            <person name="Submissions S."/>
        </authorList>
    </citation>
    <scope>NUCLEOTIDE SEQUENCE [LARGE SCALE GENOMIC DNA]</scope>
    <source>
        <strain evidence="19">DSM 22348</strain>
    </source>
</reference>
<keyword evidence="19" id="KW-1185">Reference proteome</keyword>
<dbReference type="Pfam" id="PF20178">
    <property type="entry name" value="ToxA_N"/>
    <property type="match status" value="1"/>
</dbReference>
<dbReference type="Gene3D" id="1.20.58.360">
    <property type="entry name" value="Shigella T3SS effector IpaH defines"/>
    <property type="match status" value="1"/>
</dbReference>
<dbReference type="GO" id="GO:0016874">
    <property type="term" value="F:ligase activity"/>
    <property type="evidence" value="ECO:0007669"/>
    <property type="project" value="UniProtKB-KW"/>
</dbReference>
<evidence type="ECO:0000256" key="12">
    <source>
        <dbReference type="ARBA" id="ARBA00023065"/>
    </source>
</evidence>
<dbReference type="InterPro" id="IPR003591">
    <property type="entry name" value="Leu-rich_rpt_typical-subtyp"/>
</dbReference>
<dbReference type="GO" id="GO:0016567">
    <property type="term" value="P:protein ubiquitination"/>
    <property type="evidence" value="ECO:0007669"/>
    <property type="project" value="InterPro"/>
</dbReference>
<keyword evidence="12" id="KW-0406">Ion transport</keyword>
<keyword evidence="9" id="KW-0677">Repeat</keyword>
<dbReference type="InterPro" id="IPR029487">
    <property type="entry name" value="NEL_dom"/>
</dbReference>
<dbReference type="GO" id="GO:0005576">
    <property type="term" value="C:extracellular region"/>
    <property type="evidence" value="ECO:0007669"/>
    <property type="project" value="UniProtKB-UniRule"/>
</dbReference>
<dbReference type="EC" id="2.3.2.27" evidence="3"/>
<sequence length="1819" mass="204997">MADVQDVDTTGDTSTHSDLHYQIVSTKVPQWLLKATPQQRQALRATPPRAMPWLPEAAARLPEVVAALREEDERHQRHAHSVGAALQTLPSAEAFAEPLLRQAIKDTFGLDLDVRRTFLFNAARARIAEDHLQSVDPVVRAFQVVKAATRSLLQSALQNFEAFEAEAGGMQDGRRTAKIFLSDTGQPLEPESDIDLVPERFAALCRTLDLGGRYQRLIRATFAPPPKAQESKEAAAANRQVFFKLFEQSTFRLNLHFAYLRSWIDEAWYHDLLEAAKNGTAKAGIGRAGLKLWEVQLNGIVVFFRARPADGSPRDLVVYMPDEPQRPFQAFSSIQAFHGSLCERLRDAAWRNYFLRFVPARERERLLQRIHRTLNPKVWNPGGWYEEQFDEKAVLGLSKEDFTEPLFDCLLRRKMAVLEDDGLFHAVTTAAEDHKSTVDKIDYFLGVAFNVANVAAFVVPGLGLVMLAVNAALLGYEVYEGFDSLAKGEREEAWGYFMDVGENLAIMAALGVVGAAAPRFEGNLPLTVRSMRPVTLADGRVRLWKPDLTPFAYDIRLPADLTPGENGLYSWQGREWLALDGRYYSVRTLLGAEQGYRLEHPGRPGAYEPSVRHNGNGGWLHELDTPEQWQGLELFRRQGYREAGVNTEMAQRALWISGISEAQLRQTLVTCRRPPALLTDTLRRMSLMEGLEDADGFDAKAFEAGYRALQPRLSEPGRVLQRQFDLPNGLIEEIIAAATGAEFAELSAVGKVPLRLAEEARIYQQQLRIARACEGLYLDGEANPDSARLSLHGLTGLPGWPAQVRIGLYDGGPDGALLTRIGSGEAEEVAVAWTAERPDDFCQRLFQAIPLETRTRLDLGDAATLRTKLQAQPLAPRQRLREWLGMEPVKPAFRSPMRLADGRVGYPLSGRGGPFFTEDQLLDKLRMLELDDVYVEDALHALYSHGMDRATINERLDLLLDEMQMLRQHLDRWVLESSRERLSERRQRSRERIGHGLWDYWRRGLLPELGRPAPRLILWQVQLADIPTDLPAFFRERVRDVLLDDVIQQEGESYQQTIGKSHVQALARQFPNLTVLDIRSGAWGAGLTQSIVESWPRLMTLGLRELNGMLGHRDLRGLAGLARLRRLSLRGSRLAEMPSTTLHGLTLDYLGLDALDLREWPVWLDSAALLRIGEVSLSGNQLSEVPPVILGDVTAVARPMRIDLQDNPLGHQALLDLLLAEHLHRRFTFDLNLSPALEQLLMQRVGERSSLQAALQLWAEPEPLSEPLAPEHLDYRQRVSRLLLAFWREDLRGSGMALLALDDLVLNDFPTFLPPFFAERVRRLDLTRFHAGPDAGSLHRFVRRFPQLRELSLISGQPALESVPAFLANFAHLRELALVRMGMTIDQAAMEAFARMPVLSSLQLDGNRLGEITDMSMFNHRYLGFLGLSQMGIETWPAWLDPMLPDGIELLCLDDNQLTTLPARLLENRRLESGATEISLHSNPLSRETLIEAFTSQHYNRPYTFSLDLPDDIAAMEHQPHSSDSEGESSELSDEDPLITWETGDAQQDQQNQQLWDGLAARGGTDALLGLVTRLRYSADYRTLATRGELVQRVWSVLSAAMQDPELGQLLNGMAEEPLQQIDSHDTCPDGVRLEFNQMELRVYTRQALREIPEANRGPALFRLMRGNFRTQALDRIARRHSNGRDEAEVRLAYRLRWAAELQLPLPPRGMLYRTTAQLAPGELDLALTLLHLEEAGSGLLTFAAQCDFWSAYLRETFDERFKALKETYEAAVLSATDSHGDEAPEQFSSRIRALEDKFKQDEQNLLQQLTLEQMYPPS</sequence>
<accession>A0A239HRA8</accession>
<dbReference type="SUPFAM" id="SSF52058">
    <property type="entry name" value="L domain-like"/>
    <property type="match status" value="1"/>
</dbReference>
<evidence type="ECO:0000256" key="1">
    <source>
        <dbReference type="ARBA" id="ARBA00000900"/>
    </source>
</evidence>
<keyword evidence="16" id="KW-0832">Ubl conjugation</keyword>
<dbReference type="EMBL" id="FZOL01000016">
    <property type="protein sequence ID" value="SNS83852.1"/>
    <property type="molecule type" value="Genomic_DNA"/>
</dbReference>
<keyword evidence="16" id="KW-1035">Host cytoplasm</keyword>
<dbReference type="OrthoDB" id="1467561at2"/>
<keyword evidence="18" id="KW-0436">Ligase</keyword>
<keyword evidence="14" id="KW-1015">Disulfide bond</keyword>
<dbReference type="GO" id="GO:0005886">
    <property type="term" value="C:plasma membrane"/>
    <property type="evidence" value="ECO:0007669"/>
    <property type="project" value="UniProtKB-SubCell"/>
</dbReference>
<evidence type="ECO:0000256" key="8">
    <source>
        <dbReference type="ARBA" id="ARBA00022729"/>
    </source>
</evidence>
<evidence type="ECO:0000313" key="19">
    <source>
        <dbReference type="Proteomes" id="UP000198407"/>
    </source>
</evidence>
<keyword evidence="11" id="KW-0843">Virulence</keyword>
<evidence type="ECO:0000313" key="18">
    <source>
        <dbReference type="EMBL" id="SNS83852.1"/>
    </source>
</evidence>
<proteinExistence type="inferred from homology"/>
<comment type="similarity">
    <text evidence="16">Belongs to the LRR-containing bacterial E3 ligase family.</text>
</comment>
<evidence type="ECO:0000256" key="11">
    <source>
        <dbReference type="ARBA" id="ARBA00023026"/>
    </source>
</evidence>
<keyword evidence="16" id="KW-0808">Transferase</keyword>
<feature type="domain" description="NEL" evidence="17">
    <location>
        <begin position="1533"/>
        <end position="1819"/>
    </location>
</feature>
<keyword evidence="16" id="KW-0964">Secreted</keyword>
<dbReference type="PROSITE" id="PS52053">
    <property type="entry name" value="NEL"/>
    <property type="match status" value="1"/>
</dbReference>
<evidence type="ECO:0000256" key="3">
    <source>
        <dbReference type="ARBA" id="ARBA00012483"/>
    </source>
</evidence>
<dbReference type="STRING" id="1215104.GCA_000730585_02671"/>
<keyword evidence="7" id="KW-0812">Transmembrane</keyword>
<dbReference type="InterPro" id="IPR032675">
    <property type="entry name" value="LRR_dom_sf"/>
</dbReference>
<dbReference type="PANTHER" id="PTHR46473">
    <property type="entry name" value="GH08155P"/>
    <property type="match status" value="1"/>
</dbReference>
<evidence type="ECO:0000259" key="17">
    <source>
        <dbReference type="PROSITE" id="PS52053"/>
    </source>
</evidence>
<keyword evidence="13" id="KW-0472">Membrane</keyword>
<comment type="subcellular location">
    <subcellularLocation>
        <location evidence="2">Cell membrane</location>
        <topology evidence="2">Single-pass membrane protein</topology>
    </subcellularLocation>
</comment>
<feature type="active site" description="Glycyl thioester intermediate" evidence="16">
    <location>
        <position position="1628"/>
    </location>
</feature>
<dbReference type="RefSeq" id="WP_042125278.1">
    <property type="nucleotide sequence ID" value="NZ_FZOL01000016.1"/>
</dbReference>
<dbReference type="GO" id="GO:0061630">
    <property type="term" value="F:ubiquitin protein ligase activity"/>
    <property type="evidence" value="ECO:0007669"/>
    <property type="project" value="UniProtKB-EC"/>
</dbReference>
<keyword evidence="8" id="KW-0732">Signal</keyword>
<dbReference type="InterPro" id="IPR046673">
    <property type="entry name" value="ToxA_N"/>
</dbReference>
<keyword evidence="5" id="KW-1003">Cell membrane</keyword>
<dbReference type="SMART" id="SM00369">
    <property type="entry name" value="LRR_TYP"/>
    <property type="match status" value="4"/>
</dbReference>
<protein>
    <recommendedName>
        <fullName evidence="3">RING-type E3 ubiquitin transferase</fullName>
        <ecNumber evidence="3">2.3.2.27</ecNumber>
    </recommendedName>
</protein>
<keyword evidence="16" id="KW-0833">Ubl conjugation pathway</keyword>
<evidence type="ECO:0000256" key="9">
    <source>
        <dbReference type="ARBA" id="ARBA00022737"/>
    </source>
</evidence>
<gene>
    <name evidence="18" type="ORF">SAMN05444352_11666</name>
</gene>
<evidence type="ECO:0000256" key="10">
    <source>
        <dbReference type="ARBA" id="ARBA00022989"/>
    </source>
</evidence>
<evidence type="ECO:0000256" key="15">
    <source>
        <dbReference type="ARBA" id="ARBA00023303"/>
    </source>
</evidence>
<keyword evidence="6" id="KW-0433">Leucine-rich repeat</keyword>
<keyword evidence="10" id="KW-1133">Transmembrane helix</keyword>
<evidence type="ECO:0000256" key="5">
    <source>
        <dbReference type="ARBA" id="ARBA00022475"/>
    </source>
</evidence>
<dbReference type="Proteomes" id="UP000198407">
    <property type="component" value="Unassembled WGS sequence"/>
</dbReference>
<dbReference type="InterPro" id="IPR051432">
    <property type="entry name" value="KCNMA1_auxiliary"/>
</dbReference>
<evidence type="ECO:0000256" key="14">
    <source>
        <dbReference type="ARBA" id="ARBA00023157"/>
    </source>
</evidence>
<dbReference type="PANTHER" id="PTHR46473:SF10">
    <property type="entry name" value="LD45603P-RELATED"/>
    <property type="match status" value="1"/>
</dbReference>
<dbReference type="Pfam" id="PF14496">
    <property type="entry name" value="NEL"/>
    <property type="match status" value="1"/>
</dbReference>
<comment type="PTM">
    <text evidence="16">Ubiquitinated in the presence of host E1 ubiquitin-activating enzyme, E2 ubiquitin-conjugating enzyme and ubiquitin.</text>
</comment>
<comment type="catalytic activity">
    <reaction evidence="1">
        <text>S-ubiquitinyl-[E2 ubiquitin-conjugating enzyme]-L-cysteine + [acceptor protein]-L-lysine = [E2 ubiquitin-conjugating enzyme]-L-cysteine + N(6)-ubiquitinyl-[acceptor protein]-L-lysine.</text>
        <dbReference type="EC" id="2.3.2.27"/>
    </reaction>
</comment>
<evidence type="ECO:0000256" key="2">
    <source>
        <dbReference type="ARBA" id="ARBA00004162"/>
    </source>
</evidence>
<dbReference type="GO" id="GO:0034220">
    <property type="term" value="P:monoatomic ion transmembrane transport"/>
    <property type="evidence" value="ECO:0007669"/>
    <property type="project" value="UniProtKB-KW"/>
</dbReference>